<evidence type="ECO:0000313" key="3">
    <source>
        <dbReference type="EMBL" id="QDS68900.1"/>
    </source>
</evidence>
<keyword evidence="2" id="KW-0472">Membrane</keyword>
<dbReference type="PANTHER" id="PTHR33927">
    <property type="entry name" value="TRANSMEMBRANE PROTEIN"/>
    <property type="match status" value="1"/>
</dbReference>
<protein>
    <recommendedName>
        <fullName evidence="5">Ferric oxidoreductase domain-containing protein</fullName>
    </recommendedName>
</protein>
<accession>A0A517KZU3</accession>
<evidence type="ECO:0000313" key="4">
    <source>
        <dbReference type="Proteomes" id="UP000316270"/>
    </source>
</evidence>
<reference evidence="3 4" key="1">
    <citation type="submission" date="2019-07" db="EMBL/GenBank/DDBJ databases">
        <title>Finished genome of Venturia effusa.</title>
        <authorList>
            <person name="Young C.A."/>
            <person name="Cox M.P."/>
            <person name="Ganley A.R.D."/>
            <person name="David W.J."/>
        </authorList>
    </citation>
    <scope>NUCLEOTIDE SEQUENCE [LARGE SCALE GENOMIC DNA]</scope>
    <source>
        <strain evidence="4">albino</strain>
    </source>
</reference>
<dbReference type="PANTHER" id="PTHR33927:SF5">
    <property type="entry name" value="ENZYME, PUTATIVE (AFU_ORTHOLOGUE AFUA_8G01222)-RELATED"/>
    <property type="match status" value="1"/>
</dbReference>
<evidence type="ECO:0000256" key="2">
    <source>
        <dbReference type="SAM" id="Phobius"/>
    </source>
</evidence>
<feature type="transmembrane region" description="Helical" evidence="2">
    <location>
        <begin position="253"/>
        <end position="273"/>
    </location>
</feature>
<dbReference type="InterPro" id="IPR052979">
    <property type="entry name" value="Adenylate-forming_domain"/>
</dbReference>
<organism evidence="3 4">
    <name type="scientific">Venturia effusa</name>
    <dbReference type="NCBI Taxonomy" id="50376"/>
    <lineage>
        <taxon>Eukaryota</taxon>
        <taxon>Fungi</taxon>
        <taxon>Dikarya</taxon>
        <taxon>Ascomycota</taxon>
        <taxon>Pezizomycotina</taxon>
        <taxon>Dothideomycetes</taxon>
        <taxon>Pleosporomycetidae</taxon>
        <taxon>Venturiales</taxon>
        <taxon>Venturiaceae</taxon>
        <taxon>Venturia</taxon>
    </lineage>
</organism>
<feature type="transmembrane region" description="Helical" evidence="2">
    <location>
        <begin position="123"/>
        <end position="141"/>
    </location>
</feature>
<sequence length="559" mass="63624">MCLRNTDSDPSSQNTKLELTSNTTNEHDNEHAAANPERIAPLHTFQHIERDIELPAYVYRPQCRFVEEDLEKQLIAYTLRPSRSSSSLTSQTLSTMPQTDNLLPPKRGNRLYRFLRWRSFTPYYRLFTIVVLANLGAWIYVNCRIIRRAPFTYLDPTQNYSIESQLVHTLTAVSANLVAAILMRNEHVINFLFRMFVVHVPATTPLYVRRVIAKVYCYGGVHSGAGLMAALWYSSFTAGLIYDTIRWNGHFSFMDRLNLGLTGLNWFLLAVIVTAAHPRVRSRMHDYFEVSHRFCGWFLLGSFWLQTILFNLTDSFEKHQQSGVALIKVPTFWMLLILTALIIYPWLRAKHNFKVEIERLSNHATRIHFKTESIMPPCRIIRISDNICRETHAFATIPEPDGKPGFSVIVSNAGDWTRRMIDSPPQRLSIKGSPTWGVLRIATLFRPVVIVATGSGIGPCIGLFNGCPGLKCRVLWSTKNPESTYGKAVVDVVRQADPEAGIYDSSLWGRLDLAQLAYDMYQESQAEAVIVISNKDTTFKVVRKLECRGVPAFGPVWDS</sequence>
<proteinExistence type="predicted"/>
<dbReference type="EMBL" id="CP042186">
    <property type="protein sequence ID" value="QDS68900.1"/>
    <property type="molecule type" value="Genomic_DNA"/>
</dbReference>
<feature type="compositionally biased region" description="Polar residues" evidence="1">
    <location>
        <begin position="8"/>
        <end position="24"/>
    </location>
</feature>
<dbReference type="AlphaFoldDB" id="A0A517KZU3"/>
<feature type="region of interest" description="Disordered" evidence="1">
    <location>
        <begin position="1"/>
        <end position="36"/>
    </location>
</feature>
<feature type="transmembrane region" description="Helical" evidence="2">
    <location>
        <begin position="294"/>
        <end position="313"/>
    </location>
</feature>
<keyword evidence="2" id="KW-1133">Transmembrane helix</keyword>
<name>A0A517KZU3_9PEZI</name>
<evidence type="ECO:0008006" key="5">
    <source>
        <dbReference type="Google" id="ProtNLM"/>
    </source>
</evidence>
<feature type="transmembrane region" description="Helical" evidence="2">
    <location>
        <begin position="215"/>
        <end position="233"/>
    </location>
</feature>
<dbReference type="Proteomes" id="UP000316270">
    <property type="component" value="Chromosome 2"/>
</dbReference>
<keyword evidence="2" id="KW-0812">Transmembrane</keyword>
<gene>
    <name evidence="3" type="ORF">FKW77_007928</name>
</gene>
<evidence type="ECO:0000256" key="1">
    <source>
        <dbReference type="SAM" id="MobiDB-lite"/>
    </source>
</evidence>
<dbReference type="OrthoDB" id="3142841at2759"/>
<feature type="transmembrane region" description="Helical" evidence="2">
    <location>
        <begin position="325"/>
        <end position="347"/>
    </location>
</feature>
<keyword evidence="4" id="KW-1185">Reference proteome</keyword>